<protein>
    <submittedName>
        <fullName evidence="1">Uncharacterized protein</fullName>
    </submittedName>
</protein>
<dbReference type="PATRIC" id="fig|61435.8.peg.140"/>
<reference evidence="1 2" key="1">
    <citation type="submission" date="2015-03" db="EMBL/GenBank/DDBJ databases">
        <title>Genomic characterization of Dehalococcoides mccartyi strain 11a5, an unusal plasmid-containing chloroethene dechlorinator.</title>
        <authorList>
            <person name="Zhao S."/>
            <person name="Ding C."/>
            <person name="He J."/>
        </authorList>
    </citation>
    <scope>NUCLEOTIDE SEQUENCE [LARGE SCALE GENOMIC DNA]</scope>
    <source>
        <strain evidence="1 2">11a5</strain>
    </source>
</reference>
<name>A0A142V880_9CHLR</name>
<dbReference type="AlphaFoldDB" id="A0A142V880"/>
<accession>A0A142V880</accession>
<proteinExistence type="predicted"/>
<dbReference type="OrthoDB" id="165316at2"/>
<dbReference type="EMBL" id="CP011127">
    <property type="protein sequence ID" value="AMU85972.1"/>
    <property type="molecule type" value="Genomic_DNA"/>
</dbReference>
<organism evidence="1 2">
    <name type="scientific">Dehalococcoides mccartyi</name>
    <dbReference type="NCBI Taxonomy" id="61435"/>
    <lineage>
        <taxon>Bacteria</taxon>
        <taxon>Bacillati</taxon>
        <taxon>Chloroflexota</taxon>
        <taxon>Dehalococcoidia</taxon>
        <taxon>Dehalococcoidales</taxon>
        <taxon>Dehalococcoidaceae</taxon>
        <taxon>Dehalococcoides</taxon>
    </lineage>
</organism>
<sequence>MTCKYIEPKQSEKDYREMAKLGRELGIPVPECFLEMQVTLKGKTIHHHKQRSHSWTRNAYNCLFTQLTAKNFSGSTFEGGVLTMKYNTGTVYGPNYAGTILSGIRNYAPGDSEGLNTSYRADTGNLTSGIIVGSGNNPEDFNGYNLQTPIIEGASAGKLNYSAHLANVRAWDAGTKTMSAAIARYMNNNSGGDITIREVGQFTRGMLYSQFPTLMVGRDILSPEVTLPNSGQLKVTYTIALTYPE</sequence>
<evidence type="ECO:0000313" key="2">
    <source>
        <dbReference type="Proteomes" id="UP000076394"/>
    </source>
</evidence>
<dbReference type="Proteomes" id="UP000076394">
    <property type="component" value="Chromosome"/>
</dbReference>
<dbReference type="RefSeq" id="WP_034376862.1">
    <property type="nucleotide sequence ID" value="NZ_CP011127.1"/>
</dbReference>
<evidence type="ECO:0000313" key="1">
    <source>
        <dbReference type="EMBL" id="AMU85972.1"/>
    </source>
</evidence>
<gene>
    <name evidence="1" type="ORF">Dm11a5_0141</name>
</gene>